<dbReference type="Gene3D" id="1.10.260.40">
    <property type="entry name" value="lambda repressor-like DNA-binding domains"/>
    <property type="match status" value="1"/>
</dbReference>
<proteinExistence type="predicted"/>
<dbReference type="PANTHER" id="PTHR37038">
    <property type="entry name" value="TRANSCRIPTIONAL REGULATOR-RELATED"/>
    <property type="match status" value="1"/>
</dbReference>
<dbReference type="OrthoDB" id="5769614at2"/>
<evidence type="ECO:0000259" key="1">
    <source>
        <dbReference type="PROSITE" id="PS50943"/>
    </source>
</evidence>
<evidence type="ECO:0000313" key="2">
    <source>
        <dbReference type="EMBL" id="PCS01466.1"/>
    </source>
</evidence>
<dbReference type="CDD" id="cd00093">
    <property type="entry name" value="HTH_XRE"/>
    <property type="match status" value="1"/>
</dbReference>
<dbReference type="InterPro" id="IPR010982">
    <property type="entry name" value="Lambda_DNA-bd_dom_sf"/>
</dbReference>
<dbReference type="RefSeq" id="WP_096816911.1">
    <property type="nucleotide sequence ID" value="NZ_JXJU01000001.1"/>
</dbReference>
<dbReference type="NCBIfam" id="TIGR01716">
    <property type="entry name" value="RGG_Cterm"/>
    <property type="match status" value="1"/>
</dbReference>
<dbReference type="InterPro" id="IPR010057">
    <property type="entry name" value="Transcription_activator_Rgg_C"/>
</dbReference>
<dbReference type="STRING" id="1291764.GCA_001311235_00255"/>
<dbReference type="EMBL" id="JXJU01000001">
    <property type="protein sequence ID" value="PCS01466.1"/>
    <property type="molecule type" value="Genomic_DNA"/>
</dbReference>
<dbReference type="SMART" id="SM00530">
    <property type="entry name" value="HTH_XRE"/>
    <property type="match status" value="1"/>
</dbReference>
<dbReference type="InterPro" id="IPR053163">
    <property type="entry name" value="HTH-type_regulator_Rgg"/>
</dbReference>
<evidence type="ECO:0000313" key="3">
    <source>
        <dbReference type="Proteomes" id="UP000218181"/>
    </source>
</evidence>
<organism evidence="2 3">
    <name type="scientific">Lactococcus fujiensis JCM 16395</name>
    <dbReference type="NCBI Taxonomy" id="1291764"/>
    <lineage>
        <taxon>Bacteria</taxon>
        <taxon>Bacillati</taxon>
        <taxon>Bacillota</taxon>
        <taxon>Bacilli</taxon>
        <taxon>Lactobacillales</taxon>
        <taxon>Streptococcaceae</taxon>
        <taxon>Lactococcus</taxon>
    </lineage>
</organism>
<keyword evidence="3" id="KW-1185">Reference proteome</keyword>
<comment type="caution">
    <text evidence="2">The sequence shown here is derived from an EMBL/GenBank/DDBJ whole genome shotgun (WGS) entry which is preliminary data.</text>
</comment>
<feature type="domain" description="HTH cro/C1-type" evidence="1">
    <location>
        <begin position="10"/>
        <end position="63"/>
    </location>
</feature>
<dbReference type="InterPro" id="IPR001387">
    <property type="entry name" value="Cro/C1-type_HTH"/>
</dbReference>
<dbReference type="PROSITE" id="PS50943">
    <property type="entry name" value="HTH_CROC1"/>
    <property type="match status" value="1"/>
</dbReference>
<name>A0A2A5RPW9_9LACT</name>
<dbReference type="SUPFAM" id="SSF47413">
    <property type="entry name" value="lambda repressor-like DNA-binding domains"/>
    <property type="match status" value="1"/>
</dbReference>
<accession>A0A2A5RPW9</accession>
<dbReference type="Pfam" id="PF21259">
    <property type="entry name" value="Rgg_C"/>
    <property type="match status" value="1"/>
</dbReference>
<sequence length="287" mass="34114">MVYSKYGQVFRALRKQRGLSLIYFEKVGISKSALSMFETGKTMLAFDKLNFALQEMHVSLQFYNLLLNNKESDYFLVKFRKIDLSYYSNNIEELHEIHNELIDSEDSSMYGIALAAKARYAVLSAKEKHYLERLFGSIEIWGRYELYLLLNTLDQINIFQVTKTVFWFLSDEKAYDYLRIIPDFRILFMRIVVMSIFRFCKLGKKDVAYAFYEKAKDISDRLSSELDIANQLFFKFAEGYWIYAFEDQLKGIQIMKRIIRILTDLESTCLRNMLFQYYTLITKDSEK</sequence>
<reference evidence="2 3" key="1">
    <citation type="submission" date="2014-12" db="EMBL/GenBank/DDBJ databases">
        <title>Draft genome sequences of 10 type strains of Lactococcus.</title>
        <authorList>
            <person name="Sun Z."/>
            <person name="Zhong Z."/>
            <person name="Liu W."/>
            <person name="Zhang W."/>
            <person name="Zhang H."/>
        </authorList>
    </citation>
    <scope>NUCLEOTIDE SEQUENCE [LARGE SCALE GENOMIC DNA]</scope>
    <source>
        <strain evidence="2 3">JCM 16395</strain>
    </source>
</reference>
<protein>
    <recommendedName>
        <fullName evidence="1">HTH cro/C1-type domain-containing protein</fullName>
    </recommendedName>
</protein>
<dbReference type="Pfam" id="PF01381">
    <property type="entry name" value="HTH_3"/>
    <property type="match status" value="1"/>
</dbReference>
<gene>
    <name evidence="2" type="ORF">RT41_GL000230</name>
</gene>
<dbReference type="Proteomes" id="UP000218181">
    <property type="component" value="Unassembled WGS sequence"/>
</dbReference>
<dbReference type="AlphaFoldDB" id="A0A2A5RPW9"/>
<dbReference type="GO" id="GO:0003677">
    <property type="term" value="F:DNA binding"/>
    <property type="evidence" value="ECO:0007669"/>
    <property type="project" value="InterPro"/>
</dbReference>
<dbReference type="PANTHER" id="PTHR37038:SF12">
    <property type="entry name" value="TRANSCRIPTIONAL REGULATOR"/>
    <property type="match status" value="1"/>
</dbReference>